<sequence length="204" mass="21719">MTDLTLAQLIAFNLTLLAAMASPGPAFLLVLRNSMADGRRAGILTGLGLSVIATVWTSAALLGLAALFDLLPWLYGAMKLGGAIYLLYLAWSMWRGASQPLETGTNPSHKRAFRSGVIVNISNPKSVLFAGAVIVVIFPSGLSLSDSALIITNHFIVEITVYSAMAFGLSTPRARAAYLRVKTWADRIASGVMAALGLRLLLER</sequence>
<feature type="transmembrane region" description="Helical" evidence="6">
    <location>
        <begin position="6"/>
        <end position="31"/>
    </location>
</feature>
<comment type="subcellular location">
    <subcellularLocation>
        <location evidence="1">Cell membrane</location>
        <topology evidence="1">Multi-pass membrane protein</topology>
    </subcellularLocation>
</comment>
<keyword evidence="2" id="KW-1003">Cell membrane</keyword>
<evidence type="ECO:0000256" key="2">
    <source>
        <dbReference type="ARBA" id="ARBA00022475"/>
    </source>
</evidence>
<keyword evidence="8" id="KW-1185">Reference proteome</keyword>
<feature type="transmembrane region" description="Helical" evidence="6">
    <location>
        <begin position="43"/>
        <end position="67"/>
    </location>
</feature>
<dbReference type="Pfam" id="PF01810">
    <property type="entry name" value="LysE"/>
    <property type="match status" value="1"/>
</dbReference>
<dbReference type="RefSeq" id="WP_184564253.1">
    <property type="nucleotide sequence ID" value="NZ_JACIEI010000003.1"/>
</dbReference>
<evidence type="ECO:0000313" key="8">
    <source>
        <dbReference type="Proteomes" id="UP000530268"/>
    </source>
</evidence>
<dbReference type="AlphaFoldDB" id="A0A7W6E705"/>
<protein>
    <submittedName>
        <fullName evidence="7">Threonine/homoserine/homoserine lactone efflux protein</fullName>
    </submittedName>
</protein>
<dbReference type="PANTHER" id="PTHR30086:SF19">
    <property type="entry name" value="THREONINE EFFLUX PROTEIN"/>
    <property type="match status" value="1"/>
</dbReference>
<gene>
    <name evidence="7" type="ORF">GGR95_001453</name>
</gene>
<reference evidence="7 8" key="1">
    <citation type="submission" date="2020-08" db="EMBL/GenBank/DDBJ databases">
        <title>Genomic Encyclopedia of Type Strains, Phase IV (KMG-IV): sequencing the most valuable type-strain genomes for metagenomic binning, comparative biology and taxonomic classification.</title>
        <authorList>
            <person name="Goeker M."/>
        </authorList>
    </citation>
    <scope>NUCLEOTIDE SEQUENCE [LARGE SCALE GENOMIC DNA]</scope>
    <source>
        <strain evidence="7 8">DSM 102234</strain>
    </source>
</reference>
<proteinExistence type="predicted"/>
<feature type="transmembrane region" description="Helical" evidence="6">
    <location>
        <begin position="73"/>
        <end position="91"/>
    </location>
</feature>
<evidence type="ECO:0000256" key="5">
    <source>
        <dbReference type="ARBA" id="ARBA00023136"/>
    </source>
</evidence>
<comment type="caution">
    <text evidence="7">The sequence shown here is derived from an EMBL/GenBank/DDBJ whole genome shotgun (WGS) entry which is preliminary data.</text>
</comment>
<keyword evidence="3 6" id="KW-0812">Transmembrane</keyword>
<keyword evidence="5 6" id="KW-0472">Membrane</keyword>
<dbReference type="EMBL" id="JACIEI010000003">
    <property type="protein sequence ID" value="MBB3993822.1"/>
    <property type="molecule type" value="Genomic_DNA"/>
</dbReference>
<keyword evidence="4 6" id="KW-1133">Transmembrane helix</keyword>
<organism evidence="7 8">
    <name type="scientific">Sulfitobacter undariae</name>
    <dbReference type="NCBI Taxonomy" id="1563671"/>
    <lineage>
        <taxon>Bacteria</taxon>
        <taxon>Pseudomonadati</taxon>
        <taxon>Pseudomonadota</taxon>
        <taxon>Alphaproteobacteria</taxon>
        <taxon>Rhodobacterales</taxon>
        <taxon>Roseobacteraceae</taxon>
        <taxon>Sulfitobacter</taxon>
    </lineage>
</organism>
<dbReference type="InterPro" id="IPR001123">
    <property type="entry name" value="LeuE-type"/>
</dbReference>
<dbReference type="GO" id="GO:0005886">
    <property type="term" value="C:plasma membrane"/>
    <property type="evidence" value="ECO:0007669"/>
    <property type="project" value="UniProtKB-SubCell"/>
</dbReference>
<feature type="transmembrane region" description="Helical" evidence="6">
    <location>
        <begin position="127"/>
        <end position="144"/>
    </location>
</feature>
<feature type="transmembrane region" description="Helical" evidence="6">
    <location>
        <begin position="150"/>
        <end position="172"/>
    </location>
</feature>
<evidence type="ECO:0000256" key="1">
    <source>
        <dbReference type="ARBA" id="ARBA00004651"/>
    </source>
</evidence>
<name>A0A7W6E705_9RHOB</name>
<evidence type="ECO:0000256" key="6">
    <source>
        <dbReference type="SAM" id="Phobius"/>
    </source>
</evidence>
<dbReference type="GO" id="GO:0015171">
    <property type="term" value="F:amino acid transmembrane transporter activity"/>
    <property type="evidence" value="ECO:0007669"/>
    <property type="project" value="TreeGrafter"/>
</dbReference>
<accession>A0A7W6E705</accession>
<evidence type="ECO:0000313" key="7">
    <source>
        <dbReference type="EMBL" id="MBB3993822.1"/>
    </source>
</evidence>
<dbReference type="Proteomes" id="UP000530268">
    <property type="component" value="Unassembled WGS sequence"/>
</dbReference>
<dbReference type="PANTHER" id="PTHR30086">
    <property type="entry name" value="ARGININE EXPORTER PROTEIN ARGO"/>
    <property type="match status" value="1"/>
</dbReference>
<evidence type="ECO:0000256" key="4">
    <source>
        <dbReference type="ARBA" id="ARBA00022989"/>
    </source>
</evidence>
<evidence type="ECO:0000256" key="3">
    <source>
        <dbReference type="ARBA" id="ARBA00022692"/>
    </source>
</evidence>